<dbReference type="SUPFAM" id="SSF54928">
    <property type="entry name" value="RNA-binding domain, RBD"/>
    <property type="match status" value="1"/>
</dbReference>
<dbReference type="GO" id="GO:0006417">
    <property type="term" value="P:regulation of translation"/>
    <property type="evidence" value="ECO:0007669"/>
    <property type="project" value="TreeGrafter"/>
</dbReference>
<evidence type="ECO:0000256" key="3">
    <source>
        <dbReference type="PROSITE-ProRule" id="PRU00176"/>
    </source>
</evidence>
<dbReference type="PANTHER" id="PTHR48032:SF6">
    <property type="entry name" value="RNA-BINDING (RRM_RBD_RNP MOTIFS) FAMILY PROTEIN"/>
    <property type="match status" value="1"/>
</dbReference>
<keyword evidence="1" id="KW-0677">Repeat</keyword>
<feature type="compositionally biased region" description="Basic and acidic residues" evidence="4">
    <location>
        <begin position="385"/>
        <end position="400"/>
    </location>
</feature>
<dbReference type="PROSITE" id="PS50102">
    <property type="entry name" value="RRM"/>
    <property type="match status" value="1"/>
</dbReference>
<dbReference type="InterPro" id="IPR012677">
    <property type="entry name" value="Nucleotide-bd_a/b_plait_sf"/>
</dbReference>
<dbReference type="OrthoDB" id="1875751at2759"/>
<keyword evidence="7" id="KW-1185">Reference proteome</keyword>
<sequence>MGAQDNEIEPGKFRKLFIGRLNCKRQQRVRRATSSNWARSCGVMHDPSPRKSSRFGFITFRRAHRVDDAQAAWPQKVDVRDVERKRAKVVVGGRKDDVDVSDLRDYFSQFGATLSANLITEKHTGRKRGLAFVEQADYEPGDNTVLKRHHMLKSKRTEVNKALSKQEMENLKKDKWPEFRSEQSKRVCLYEFTAAAGSDRRGLFHQETHWPGWAARDSAADPCRPLIAVGRGSAEPSVAFQTVTLQASPGAAKEALNFHIASTPLPPPFASSDFYRFRYSGYFRGVLFPSVSRACCPSEHGLSVSIGCFRGVHTPHAVRKRAAAGCPAALRLSSHVSQFAAPPDAPEIAAAGADVRLFVLHSDLLTKERRQGAQGSAVSDMPSHSNHELVRNISRKEAPR</sequence>
<proteinExistence type="predicted"/>
<name>A0A9J6FJT3_HAELO</name>
<dbReference type="AlphaFoldDB" id="A0A9J6FJT3"/>
<evidence type="ECO:0000256" key="1">
    <source>
        <dbReference type="ARBA" id="ARBA00022737"/>
    </source>
</evidence>
<dbReference type="GO" id="GO:0003729">
    <property type="term" value="F:mRNA binding"/>
    <property type="evidence" value="ECO:0007669"/>
    <property type="project" value="TreeGrafter"/>
</dbReference>
<organism evidence="6 7">
    <name type="scientific">Haemaphysalis longicornis</name>
    <name type="common">Bush tick</name>
    <dbReference type="NCBI Taxonomy" id="44386"/>
    <lineage>
        <taxon>Eukaryota</taxon>
        <taxon>Metazoa</taxon>
        <taxon>Ecdysozoa</taxon>
        <taxon>Arthropoda</taxon>
        <taxon>Chelicerata</taxon>
        <taxon>Arachnida</taxon>
        <taxon>Acari</taxon>
        <taxon>Parasitiformes</taxon>
        <taxon>Ixodida</taxon>
        <taxon>Ixodoidea</taxon>
        <taxon>Ixodidae</taxon>
        <taxon>Haemaphysalinae</taxon>
        <taxon>Haemaphysalis</taxon>
    </lineage>
</organism>
<protein>
    <recommendedName>
        <fullName evidence="5">RRM domain-containing protein</fullName>
    </recommendedName>
</protein>
<dbReference type="PANTHER" id="PTHR48032">
    <property type="entry name" value="RNA-BINDING PROTEIN MUSASHI HOMOLOG RBP6"/>
    <property type="match status" value="1"/>
</dbReference>
<evidence type="ECO:0000259" key="5">
    <source>
        <dbReference type="PROSITE" id="PS50102"/>
    </source>
</evidence>
<reference evidence="6 7" key="1">
    <citation type="journal article" date="2020" name="Cell">
        <title>Large-Scale Comparative Analyses of Tick Genomes Elucidate Their Genetic Diversity and Vector Capacities.</title>
        <authorList>
            <consortium name="Tick Genome and Microbiome Consortium (TIGMIC)"/>
            <person name="Jia N."/>
            <person name="Wang J."/>
            <person name="Shi W."/>
            <person name="Du L."/>
            <person name="Sun Y."/>
            <person name="Zhan W."/>
            <person name="Jiang J.F."/>
            <person name="Wang Q."/>
            <person name="Zhang B."/>
            <person name="Ji P."/>
            <person name="Bell-Sakyi L."/>
            <person name="Cui X.M."/>
            <person name="Yuan T.T."/>
            <person name="Jiang B.G."/>
            <person name="Yang W.F."/>
            <person name="Lam T.T."/>
            <person name="Chang Q.C."/>
            <person name="Ding S.J."/>
            <person name="Wang X.J."/>
            <person name="Zhu J.G."/>
            <person name="Ruan X.D."/>
            <person name="Zhao L."/>
            <person name="Wei J.T."/>
            <person name="Ye R.Z."/>
            <person name="Que T.C."/>
            <person name="Du C.H."/>
            <person name="Zhou Y.H."/>
            <person name="Cheng J.X."/>
            <person name="Dai P.F."/>
            <person name="Guo W.B."/>
            <person name="Han X.H."/>
            <person name="Huang E.J."/>
            <person name="Li L.F."/>
            <person name="Wei W."/>
            <person name="Gao Y.C."/>
            <person name="Liu J.Z."/>
            <person name="Shao H.Z."/>
            <person name="Wang X."/>
            <person name="Wang C.C."/>
            <person name="Yang T.C."/>
            <person name="Huo Q.B."/>
            <person name="Li W."/>
            <person name="Chen H.Y."/>
            <person name="Chen S.E."/>
            <person name="Zhou L.G."/>
            <person name="Ni X.B."/>
            <person name="Tian J.H."/>
            <person name="Sheng Y."/>
            <person name="Liu T."/>
            <person name="Pan Y.S."/>
            <person name="Xia L.Y."/>
            <person name="Li J."/>
            <person name="Zhao F."/>
            <person name="Cao W.C."/>
        </authorList>
    </citation>
    <scope>NUCLEOTIDE SEQUENCE [LARGE SCALE GENOMIC DNA]</scope>
    <source>
        <strain evidence="6">HaeL-2018</strain>
    </source>
</reference>
<accession>A0A9J6FJT3</accession>
<evidence type="ECO:0000313" key="6">
    <source>
        <dbReference type="EMBL" id="KAH9363095.1"/>
    </source>
</evidence>
<evidence type="ECO:0000313" key="7">
    <source>
        <dbReference type="Proteomes" id="UP000821853"/>
    </source>
</evidence>
<dbReference type="VEuPathDB" id="VectorBase:HLOH_046507"/>
<dbReference type="Proteomes" id="UP000821853">
    <property type="component" value="Chromosome 1"/>
</dbReference>
<dbReference type="EMBL" id="JABSTR010000001">
    <property type="protein sequence ID" value="KAH9363095.1"/>
    <property type="molecule type" value="Genomic_DNA"/>
</dbReference>
<keyword evidence="2 3" id="KW-0694">RNA-binding</keyword>
<dbReference type="Pfam" id="PF00076">
    <property type="entry name" value="RRM_1"/>
    <property type="match status" value="1"/>
</dbReference>
<dbReference type="Gene3D" id="3.30.70.330">
    <property type="match status" value="1"/>
</dbReference>
<comment type="caution">
    <text evidence="6">The sequence shown here is derived from an EMBL/GenBank/DDBJ whole genome shotgun (WGS) entry which is preliminary data.</text>
</comment>
<feature type="domain" description="RRM" evidence="5">
    <location>
        <begin position="87"/>
        <end position="164"/>
    </location>
</feature>
<evidence type="ECO:0000256" key="2">
    <source>
        <dbReference type="ARBA" id="ARBA00022884"/>
    </source>
</evidence>
<evidence type="ECO:0000256" key="4">
    <source>
        <dbReference type="SAM" id="MobiDB-lite"/>
    </source>
</evidence>
<dbReference type="InterPro" id="IPR000504">
    <property type="entry name" value="RRM_dom"/>
</dbReference>
<dbReference type="SMART" id="SM00360">
    <property type="entry name" value="RRM"/>
    <property type="match status" value="1"/>
</dbReference>
<gene>
    <name evidence="6" type="ORF">HPB48_014123</name>
</gene>
<feature type="region of interest" description="Disordered" evidence="4">
    <location>
        <begin position="370"/>
        <end position="400"/>
    </location>
</feature>
<dbReference type="InterPro" id="IPR035979">
    <property type="entry name" value="RBD_domain_sf"/>
</dbReference>